<sequence>MTGHYGFRISGRMAAVFSGLLLCVGTLVSCSRELTPEDALGQIVEQAEFQMPYYAPMRVGEMVLTGDNHKNSRQYIRKHYGTLIDAGLVEVKNTDSNTWRTVIDVQLTAKGQAMSDSRRSTDKEAYVQVCRMVPVKIEEFRTVSEGNVIECSYVFEEREITPFGAYQGFQQGRSYKDKRTFVRSRGSWHVQ</sequence>
<reference evidence="1 2" key="1">
    <citation type="submission" date="2018-06" db="EMBL/GenBank/DDBJ databases">
        <authorList>
            <consortium name="Pathogen Informatics"/>
            <person name="Doyle S."/>
        </authorList>
    </citation>
    <scope>NUCLEOTIDE SEQUENCE [LARGE SCALE GENOMIC DNA]</scope>
    <source>
        <strain evidence="1 2">NCTC11190</strain>
    </source>
</reference>
<dbReference type="Proteomes" id="UP000255233">
    <property type="component" value="Unassembled WGS sequence"/>
</dbReference>
<dbReference type="RefSeq" id="WP_147288416.1">
    <property type="nucleotide sequence ID" value="NZ_CALVFX010000005.1"/>
</dbReference>
<organism evidence="1 2">
    <name type="scientific">Rikenella microfusus</name>
    <dbReference type="NCBI Taxonomy" id="28139"/>
    <lineage>
        <taxon>Bacteria</taxon>
        <taxon>Pseudomonadati</taxon>
        <taxon>Bacteroidota</taxon>
        <taxon>Bacteroidia</taxon>
        <taxon>Bacteroidales</taxon>
        <taxon>Rikenellaceae</taxon>
        <taxon>Rikenella</taxon>
    </lineage>
</organism>
<dbReference type="AlphaFoldDB" id="A0A379MR54"/>
<gene>
    <name evidence="1" type="ORF">NCTC11190_00287</name>
</gene>
<name>A0A379MR54_9BACT</name>
<keyword evidence="2" id="KW-1185">Reference proteome</keyword>
<evidence type="ECO:0000313" key="2">
    <source>
        <dbReference type="Proteomes" id="UP000255233"/>
    </source>
</evidence>
<protein>
    <submittedName>
        <fullName evidence="1">Uncharacterized protein</fullName>
    </submittedName>
</protein>
<dbReference type="OrthoDB" id="1007235at2"/>
<dbReference type="EMBL" id="UGVL01000001">
    <property type="protein sequence ID" value="SUE33092.1"/>
    <property type="molecule type" value="Genomic_DNA"/>
</dbReference>
<evidence type="ECO:0000313" key="1">
    <source>
        <dbReference type="EMBL" id="SUE33092.1"/>
    </source>
</evidence>
<proteinExistence type="predicted"/>
<accession>A0A379MR54</accession>